<dbReference type="Proteomes" id="UP000242188">
    <property type="component" value="Unassembled WGS sequence"/>
</dbReference>
<dbReference type="Gene3D" id="3.40.50.1820">
    <property type="entry name" value="alpha/beta hydrolase"/>
    <property type="match status" value="1"/>
</dbReference>
<organism evidence="2 3">
    <name type="scientific">Mizuhopecten yessoensis</name>
    <name type="common">Japanese scallop</name>
    <name type="synonym">Patinopecten yessoensis</name>
    <dbReference type="NCBI Taxonomy" id="6573"/>
    <lineage>
        <taxon>Eukaryota</taxon>
        <taxon>Metazoa</taxon>
        <taxon>Spiralia</taxon>
        <taxon>Lophotrochozoa</taxon>
        <taxon>Mollusca</taxon>
        <taxon>Bivalvia</taxon>
        <taxon>Autobranchia</taxon>
        <taxon>Pteriomorphia</taxon>
        <taxon>Pectinida</taxon>
        <taxon>Pectinoidea</taxon>
        <taxon>Pectinidae</taxon>
        <taxon>Mizuhopecten</taxon>
    </lineage>
</organism>
<dbReference type="InterPro" id="IPR008547">
    <property type="entry name" value="DUF829_TMEM53"/>
</dbReference>
<dbReference type="InterPro" id="IPR029058">
    <property type="entry name" value="AB_hydrolase_fold"/>
</dbReference>
<protein>
    <submittedName>
        <fullName evidence="2">Transmembrane protein 53-B</fullName>
    </submittedName>
</protein>
<dbReference type="SUPFAM" id="SSF53474">
    <property type="entry name" value="alpha/beta-Hydrolases"/>
    <property type="match status" value="1"/>
</dbReference>
<dbReference type="AlphaFoldDB" id="A0A210QP63"/>
<gene>
    <name evidence="2" type="ORF">KP79_PYT18249</name>
</gene>
<name>A0A210QP63_MIZYE</name>
<keyword evidence="3" id="KW-1185">Reference proteome</keyword>
<dbReference type="PANTHER" id="PTHR20908">
    <property type="entry name" value="LD15586P"/>
    <property type="match status" value="1"/>
</dbReference>
<dbReference type="OrthoDB" id="77878at2759"/>
<dbReference type="GO" id="GO:0017171">
    <property type="term" value="F:serine hydrolase activity"/>
    <property type="evidence" value="ECO:0007669"/>
    <property type="project" value="TreeGrafter"/>
</dbReference>
<keyword evidence="2" id="KW-0812">Transmembrane</keyword>
<keyword evidence="2" id="KW-0472">Membrane</keyword>
<evidence type="ECO:0000313" key="3">
    <source>
        <dbReference type="Proteomes" id="UP000242188"/>
    </source>
</evidence>
<evidence type="ECO:0000313" key="2">
    <source>
        <dbReference type="EMBL" id="OWF50534.1"/>
    </source>
</evidence>
<evidence type="ECO:0000256" key="1">
    <source>
        <dbReference type="SAM" id="MobiDB-lite"/>
    </source>
</evidence>
<feature type="compositionally biased region" description="Basic and acidic residues" evidence="1">
    <location>
        <begin position="323"/>
        <end position="340"/>
    </location>
</feature>
<dbReference type="PANTHER" id="PTHR20908:SF1">
    <property type="entry name" value="LD15586P"/>
    <property type="match status" value="1"/>
</dbReference>
<accession>A0A210QP63</accession>
<dbReference type="EMBL" id="NEDP02002573">
    <property type="protein sequence ID" value="OWF50534.1"/>
    <property type="molecule type" value="Genomic_DNA"/>
</dbReference>
<reference evidence="2 3" key="1">
    <citation type="journal article" date="2017" name="Nat. Ecol. Evol.">
        <title>Scallop genome provides insights into evolution of bilaterian karyotype and development.</title>
        <authorList>
            <person name="Wang S."/>
            <person name="Zhang J."/>
            <person name="Jiao W."/>
            <person name="Li J."/>
            <person name="Xun X."/>
            <person name="Sun Y."/>
            <person name="Guo X."/>
            <person name="Huan P."/>
            <person name="Dong B."/>
            <person name="Zhang L."/>
            <person name="Hu X."/>
            <person name="Sun X."/>
            <person name="Wang J."/>
            <person name="Zhao C."/>
            <person name="Wang Y."/>
            <person name="Wang D."/>
            <person name="Huang X."/>
            <person name="Wang R."/>
            <person name="Lv J."/>
            <person name="Li Y."/>
            <person name="Zhang Z."/>
            <person name="Liu B."/>
            <person name="Lu W."/>
            <person name="Hui Y."/>
            <person name="Liang J."/>
            <person name="Zhou Z."/>
            <person name="Hou R."/>
            <person name="Li X."/>
            <person name="Liu Y."/>
            <person name="Li H."/>
            <person name="Ning X."/>
            <person name="Lin Y."/>
            <person name="Zhao L."/>
            <person name="Xing Q."/>
            <person name="Dou J."/>
            <person name="Li Y."/>
            <person name="Mao J."/>
            <person name="Guo H."/>
            <person name="Dou H."/>
            <person name="Li T."/>
            <person name="Mu C."/>
            <person name="Jiang W."/>
            <person name="Fu Q."/>
            <person name="Fu X."/>
            <person name="Miao Y."/>
            <person name="Liu J."/>
            <person name="Yu Q."/>
            <person name="Li R."/>
            <person name="Liao H."/>
            <person name="Li X."/>
            <person name="Kong Y."/>
            <person name="Jiang Z."/>
            <person name="Chourrout D."/>
            <person name="Li R."/>
            <person name="Bao Z."/>
        </authorList>
    </citation>
    <scope>NUCLEOTIDE SEQUENCE [LARGE SCALE GENOMIC DNA]</scope>
    <source>
        <strain evidence="2 3">PY_sf001</strain>
    </source>
</reference>
<feature type="region of interest" description="Disordered" evidence="1">
    <location>
        <begin position="320"/>
        <end position="340"/>
    </location>
</feature>
<dbReference type="Pfam" id="PF05705">
    <property type="entry name" value="DUF829"/>
    <property type="match status" value="1"/>
</dbReference>
<sequence>MYSALNTPTLIYSNVKRISLHTEAFEMAGSVGRVLCCLKKESRLIPSVQRTCHYCSTSQDGVTGVWTQKIDQNLELRALKQDGVVRHARPLMLLFGWMLAKRKHMQKYEEYYLKRGYNVLTVTGYPMDILKPARAQGIASKILSHIDERSREVGKQPILLHGFSVGGYLIGEFHVKLNTEDTIARDLLIAQVFDSPVDFDGIPEGFSKVLTKNPALRFLIRNSLHLYMAVFRTNVSKYLKASEAFKVNKYNVPSLFLYSKADPVGNPVTIESVITDFYQRQIPVRSKCWHDSPHVSHFHYYPKEYVEILTSFLDTHAPSPADFKGHDSQDEGEGRRKMMI</sequence>
<comment type="caution">
    <text evidence="2">The sequence shown here is derived from an EMBL/GenBank/DDBJ whole genome shotgun (WGS) entry which is preliminary data.</text>
</comment>
<proteinExistence type="predicted"/>